<evidence type="ECO:0000256" key="6">
    <source>
        <dbReference type="HAMAP-Rule" id="MF_00313"/>
    </source>
</evidence>
<dbReference type="OrthoDB" id="9788822at2"/>
<dbReference type="RefSeq" id="WP_014680305.1">
    <property type="nucleotide sequence ID" value="NC_017770.1"/>
</dbReference>
<proteinExistence type="inferred from homology"/>
<name>H8KW57_SOLCM</name>
<evidence type="ECO:0000256" key="5">
    <source>
        <dbReference type="ARBA" id="ARBA00049534"/>
    </source>
</evidence>
<feature type="binding site" evidence="6">
    <location>
        <position position="260"/>
    </location>
    <ligand>
        <name>substrate</name>
    </ligand>
</feature>
<accession>H8KW57</accession>
<keyword evidence="6" id="KW-0007">Acetylation</keyword>
<feature type="binding site" evidence="6">
    <location>
        <position position="115"/>
    </location>
    <ligand>
        <name>substrate</name>
    </ligand>
</feature>
<evidence type="ECO:0000256" key="3">
    <source>
        <dbReference type="ARBA" id="ARBA00012918"/>
    </source>
</evidence>
<dbReference type="KEGG" id="scn:Solca_2023"/>
<dbReference type="Gene3D" id="3.40.710.10">
    <property type="entry name" value="DD-peptidase/beta-lactamase superfamily"/>
    <property type="match status" value="1"/>
</dbReference>
<feature type="binding site" evidence="6">
    <location>
        <position position="65"/>
    </location>
    <ligand>
        <name>substrate</name>
    </ligand>
</feature>
<sequence length="306" mass="33227">MRIDYQSILQQVAIFGQSSINKGKVADYIPELAKVELNHFGIAVDTLQGENFSVGDVNTKFSIQSISKVFSLTLAVSVLGEELWKRVGVEPSGNPFNSLVQLEFEKGIPRNPFINAGALVIADVIVSNFNDPKKEVLNFIRTLAGDTSIDFNLAVVASESEHGFNNRALVNFMKGFGNIHNDVETVLDLYFHVCSVEMTCKQLAKAFLLFANHGVLPVNSQQILTSGQAKRLNAIMLTCGFYDEAGEFAYRVGLPGKSGVGGGIAAFLPGELSVVTWSPGLNKFGNSVAGIHVLEMFTTLTNRSIF</sequence>
<comment type="catalytic activity">
    <reaction evidence="5 6">
        <text>L-glutamine + H2O = L-glutamate + NH4(+)</text>
        <dbReference type="Rhea" id="RHEA:15889"/>
        <dbReference type="ChEBI" id="CHEBI:15377"/>
        <dbReference type="ChEBI" id="CHEBI:28938"/>
        <dbReference type="ChEBI" id="CHEBI:29985"/>
        <dbReference type="ChEBI" id="CHEBI:58359"/>
        <dbReference type="EC" id="3.5.1.2"/>
    </reaction>
</comment>
<feature type="binding site" evidence="6">
    <location>
        <position position="166"/>
    </location>
    <ligand>
        <name>substrate</name>
    </ligand>
</feature>
<feature type="binding site" evidence="6">
    <location>
        <position position="242"/>
    </location>
    <ligand>
        <name>substrate</name>
    </ligand>
</feature>
<organism evidence="7 8">
    <name type="scientific">Solitalea canadensis (strain ATCC 29591 / DSM 3403 / JCM 21819 / LMG 8368 / NBRC 15130 / NCIMB 12057 / USAM 9D)</name>
    <name type="common">Flexibacter canadensis</name>
    <dbReference type="NCBI Taxonomy" id="929556"/>
    <lineage>
        <taxon>Bacteria</taxon>
        <taxon>Pseudomonadati</taxon>
        <taxon>Bacteroidota</taxon>
        <taxon>Sphingobacteriia</taxon>
        <taxon>Sphingobacteriales</taxon>
        <taxon>Sphingobacteriaceae</taxon>
        <taxon>Solitalea</taxon>
    </lineage>
</organism>
<dbReference type="AlphaFoldDB" id="H8KW57"/>
<keyword evidence="8" id="KW-1185">Reference proteome</keyword>
<reference evidence="7" key="1">
    <citation type="submission" date="2012-02" db="EMBL/GenBank/DDBJ databases">
        <title>The complete genome of Solitalea canadensis DSM 3403.</title>
        <authorList>
            <consortium name="US DOE Joint Genome Institute (JGI-PGF)"/>
            <person name="Lucas S."/>
            <person name="Copeland A."/>
            <person name="Lapidus A."/>
            <person name="Glavina del Rio T."/>
            <person name="Dalin E."/>
            <person name="Tice H."/>
            <person name="Bruce D."/>
            <person name="Goodwin L."/>
            <person name="Pitluck S."/>
            <person name="Peters L."/>
            <person name="Ovchinnikova G."/>
            <person name="Lu M."/>
            <person name="Kyrpides N."/>
            <person name="Mavromatis K."/>
            <person name="Ivanova N."/>
            <person name="Brettin T."/>
            <person name="Detter J.C."/>
            <person name="Han C."/>
            <person name="Larimer F."/>
            <person name="Land M."/>
            <person name="Hauser L."/>
            <person name="Markowitz V."/>
            <person name="Cheng J.-F."/>
            <person name="Hugenholtz P."/>
            <person name="Woyke T."/>
            <person name="Wu D."/>
            <person name="Spring S."/>
            <person name="Schroeder M."/>
            <person name="Kopitz M."/>
            <person name="Brambilla E."/>
            <person name="Klenk H.-P."/>
            <person name="Eisen J.A."/>
        </authorList>
    </citation>
    <scope>NUCLEOTIDE SEQUENCE</scope>
    <source>
        <strain evidence="7">DSM 3403</strain>
    </source>
</reference>
<dbReference type="NCBIfam" id="TIGR03814">
    <property type="entry name" value="Gln_ase"/>
    <property type="match status" value="1"/>
</dbReference>
<keyword evidence="4 6" id="KW-0378">Hydrolase</keyword>
<comment type="similarity">
    <text evidence="1 6">Belongs to the glutaminase family.</text>
</comment>
<dbReference type="InterPro" id="IPR015868">
    <property type="entry name" value="Glutaminase"/>
</dbReference>
<protein>
    <recommendedName>
        <fullName evidence="3 6">Glutaminase</fullName>
        <ecNumber evidence="3 6">3.5.1.2</ecNumber>
    </recommendedName>
</protein>
<dbReference type="STRING" id="929556.Solca_2023"/>
<dbReference type="Pfam" id="PF04960">
    <property type="entry name" value="Glutaminase"/>
    <property type="match status" value="1"/>
</dbReference>
<feature type="binding site" evidence="6">
    <location>
        <position position="190"/>
    </location>
    <ligand>
        <name>substrate</name>
    </ligand>
</feature>
<dbReference type="GO" id="GO:0006543">
    <property type="term" value="P:L-glutamine catabolic process"/>
    <property type="evidence" value="ECO:0007669"/>
    <property type="project" value="TreeGrafter"/>
</dbReference>
<dbReference type="EC" id="3.5.1.2" evidence="3 6"/>
<dbReference type="GO" id="GO:0006537">
    <property type="term" value="P:glutamate biosynthetic process"/>
    <property type="evidence" value="ECO:0007669"/>
    <property type="project" value="TreeGrafter"/>
</dbReference>
<feature type="binding site" evidence="6">
    <location>
        <position position="159"/>
    </location>
    <ligand>
        <name>substrate</name>
    </ligand>
</feature>
<evidence type="ECO:0000313" key="7">
    <source>
        <dbReference type="EMBL" id="AFD07078.1"/>
    </source>
</evidence>
<dbReference type="NCBIfam" id="NF002132">
    <property type="entry name" value="PRK00971.1-1"/>
    <property type="match status" value="1"/>
</dbReference>
<dbReference type="HOGENOM" id="CLU_027932_1_1_10"/>
<evidence type="ECO:0000256" key="2">
    <source>
        <dbReference type="ARBA" id="ARBA00011881"/>
    </source>
</evidence>
<dbReference type="PANTHER" id="PTHR12544:SF29">
    <property type="entry name" value="GLUTAMINASE"/>
    <property type="match status" value="1"/>
</dbReference>
<dbReference type="PANTHER" id="PTHR12544">
    <property type="entry name" value="GLUTAMINASE"/>
    <property type="match status" value="1"/>
</dbReference>
<dbReference type="Proteomes" id="UP000007590">
    <property type="component" value="Chromosome"/>
</dbReference>
<evidence type="ECO:0000256" key="1">
    <source>
        <dbReference type="ARBA" id="ARBA00011076"/>
    </source>
</evidence>
<dbReference type="FunFam" id="3.40.710.10:FF:000005">
    <property type="entry name" value="Glutaminase"/>
    <property type="match status" value="1"/>
</dbReference>
<dbReference type="HAMAP" id="MF_00313">
    <property type="entry name" value="Glutaminase"/>
    <property type="match status" value="1"/>
</dbReference>
<dbReference type="InterPro" id="IPR012338">
    <property type="entry name" value="Beta-lactam/transpept-like"/>
</dbReference>
<dbReference type="EMBL" id="CP003349">
    <property type="protein sequence ID" value="AFD07078.1"/>
    <property type="molecule type" value="Genomic_DNA"/>
</dbReference>
<dbReference type="GO" id="GO:0004359">
    <property type="term" value="F:glutaminase activity"/>
    <property type="evidence" value="ECO:0007669"/>
    <property type="project" value="UniProtKB-UniRule"/>
</dbReference>
<dbReference type="NCBIfam" id="NF002133">
    <property type="entry name" value="PRK00971.1-2"/>
    <property type="match status" value="1"/>
</dbReference>
<gene>
    <name evidence="6" type="primary">glsA</name>
    <name evidence="7" type="ordered locus">Solca_2023</name>
</gene>
<dbReference type="SUPFAM" id="SSF56601">
    <property type="entry name" value="beta-lactamase/transpeptidase-like"/>
    <property type="match status" value="1"/>
</dbReference>
<comment type="subunit">
    <text evidence="2 6">Homotetramer.</text>
</comment>
<dbReference type="eggNOG" id="COG2066">
    <property type="taxonomic scope" value="Bacteria"/>
</dbReference>
<evidence type="ECO:0000313" key="8">
    <source>
        <dbReference type="Proteomes" id="UP000007590"/>
    </source>
</evidence>
<evidence type="ECO:0000256" key="4">
    <source>
        <dbReference type="ARBA" id="ARBA00022801"/>
    </source>
</evidence>